<protein>
    <submittedName>
        <fullName evidence="1">Uncharacterized protein</fullName>
    </submittedName>
</protein>
<name>A0A0A9EBC7_ARUDO</name>
<sequence length="65" mass="7691">MWGLYKFRELSYALTSPYLQLQCTLKERDVVRFCFLCLHYVSHPLLRHSKACTYGNVELFCMAVP</sequence>
<organism evidence="1">
    <name type="scientific">Arundo donax</name>
    <name type="common">Giant reed</name>
    <name type="synonym">Donax arundinaceus</name>
    <dbReference type="NCBI Taxonomy" id="35708"/>
    <lineage>
        <taxon>Eukaryota</taxon>
        <taxon>Viridiplantae</taxon>
        <taxon>Streptophyta</taxon>
        <taxon>Embryophyta</taxon>
        <taxon>Tracheophyta</taxon>
        <taxon>Spermatophyta</taxon>
        <taxon>Magnoliopsida</taxon>
        <taxon>Liliopsida</taxon>
        <taxon>Poales</taxon>
        <taxon>Poaceae</taxon>
        <taxon>PACMAD clade</taxon>
        <taxon>Arundinoideae</taxon>
        <taxon>Arundineae</taxon>
        <taxon>Arundo</taxon>
    </lineage>
</organism>
<reference evidence="1" key="2">
    <citation type="journal article" date="2015" name="Data Brief">
        <title>Shoot transcriptome of the giant reed, Arundo donax.</title>
        <authorList>
            <person name="Barrero R.A."/>
            <person name="Guerrero F.D."/>
            <person name="Moolhuijzen P."/>
            <person name="Goolsby J.A."/>
            <person name="Tidwell J."/>
            <person name="Bellgard S.E."/>
            <person name="Bellgard M.I."/>
        </authorList>
    </citation>
    <scope>NUCLEOTIDE SEQUENCE</scope>
    <source>
        <tissue evidence="1">Shoot tissue taken approximately 20 cm above the soil surface</tissue>
    </source>
</reference>
<accession>A0A0A9EBC7</accession>
<dbReference type="EMBL" id="GBRH01202685">
    <property type="protein sequence ID" value="JAD95210.1"/>
    <property type="molecule type" value="Transcribed_RNA"/>
</dbReference>
<reference evidence="1" key="1">
    <citation type="submission" date="2014-09" db="EMBL/GenBank/DDBJ databases">
        <authorList>
            <person name="Magalhaes I.L.F."/>
            <person name="Oliveira U."/>
            <person name="Santos F.R."/>
            <person name="Vidigal T.H.D.A."/>
            <person name="Brescovit A.D."/>
            <person name="Santos A.J."/>
        </authorList>
    </citation>
    <scope>NUCLEOTIDE SEQUENCE</scope>
    <source>
        <tissue evidence="1">Shoot tissue taken approximately 20 cm above the soil surface</tissue>
    </source>
</reference>
<proteinExistence type="predicted"/>
<evidence type="ECO:0000313" key="1">
    <source>
        <dbReference type="EMBL" id="JAD95210.1"/>
    </source>
</evidence>
<dbReference type="AlphaFoldDB" id="A0A0A9EBC7"/>